<dbReference type="GO" id="GO:0006082">
    <property type="term" value="P:organic acid metabolic process"/>
    <property type="evidence" value="ECO:0007669"/>
    <property type="project" value="TreeGrafter"/>
</dbReference>
<evidence type="ECO:0000256" key="7">
    <source>
        <dbReference type="ARBA" id="ARBA00023033"/>
    </source>
</evidence>
<dbReference type="PRINTS" id="PR00385">
    <property type="entry name" value="P450"/>
</dbReference>
<keyword evidence="5 10" id="KW-0560">Oxidoreductase</keyword>
<dbReference type="Gene3D" id="1.10.630.10">
    <property type="entry name" value="Cytochrome P450"/>
    <property type="match status" value="1"/>
</dbReference>
<comment type="subcellular location">
    <subcellularLocation>
        <location evidence="2">Membrane</location>
    </subcellularLocation>
</comment>
<evidence type="ECO:0000256" key="1">
    <source>
        <dbReference type="ARBA" id="ARBA00001971"/>
    </source>
</evidence>
<dbReference type="GO" id="GO:0005506">
    <property type="term" value="F:iron ion binding"/>
    <property type="evidence" value="ECO:0007669"/>
    <property type="project" value="InterPro"/>
</dbReference>
<dbReference type="PRINTS" id="PR00463">
    <property type="entry name" value="EP450I"/>
</dbReference>
<reference evidence="12 13" key="1">
    <citation type="submission" date="2019-01" db="EMBL/GenBank/DDBJ databases">
        <title>A draft genome assembly of the solar-powered sea slug Elysia chlorotica.</title>
        <authorList>
            <person name="Cai H."/>
            <person name="Li Q."/>
            <person name="Fang X."/>
            <person name="Li J."/>
            <person name="Curtis N.E."/>
            <person name="Altenburger A."/>
            <person name="Shibata T."/>
            <person name="Feng M."/>
            <person name="Maeda T."/>
            <person name="Schwartz J.A."/>
            <person name="Shigenobu S."/>
            <person name="Lundholm N."/>
            <person name="Nishiyama T."/>
            <person name="Yang H."/>
            <person name="Hasebe M."/>
            <person name="Li S."/>
            <person name="Pierce S.K."/>
            <person name="Wang J."/>
        </authorList>
    </citation>
    <scope>NUCLEOTIDE SEQUENCE [LARGE SCALE GENOMIC DNA]</scope>
    <source>
        <strain evidence="12">EC2010</strain>
        <tissue evidence="12">Whole organism of an adult</tissue>
    </source>
</reference>
<evidence type="ECO:0000256" key="6">
    <source>
        <dbReference type="ARBA" id="ARBA00023004"/>
    </source>
</evidence>
<keyword evidence="7 10" id="KW-0503">Monooxygenase</keyword>
<feature type="binding site" description="axial binding residue" evidence="9">
    <location>
        <position position="486"/>
    </location>
    <ligand>
        <name>heme</name>
        <dbReference type="ChEBI" id="CHEBI:30413"/>
    </ligand>
    <ligandPart>
        <name>Fe</name>
        <dbReference type="ChEBI" id="CHEBI:18248"/>
    </ligandPart>
</feature>
<dbReference type="PANTHER" id="PTHR24300">
    <property type="entry name" value="CYTOCHROME P450 508A4-RELATED"/>
    <property type="match status" value="1"/>
</dbReference>
<dbReference type="Pfam" id="PF00067">
    <property type="entry name" value="p450"/>
    <property type="match status" value="1"/>
</dbReference>
<accession>A0A3S1AWR9</accession>
<keyword evidence="13" id="KW-1185">Reference proteome</keyword>
<dbReference type="InterPro" id="IPR002401">
    <property type="entry name" value="Cyt_P450_E_grp-I"/>
</dbReference>
<dbReference type="GO" id="GO:0016020">
    <property type="term" value="C:membrane"/>
    <property type="evidence" value="ECO:0007669"/>
    <property type="project" value="UniProtKB-SubCell"/>
</dbReference>
<dbReference type="SUPFAM" id="SSF48264">
    <property type="entry name" value="Cytochrome P450"/>
    <property type="match status" value="1"/>
</dbReference>
<dbReference type="InterPro" id="IPR050182">
    <property type="entry name" value="Cytochrome_P450_fam2"/>
</dbReference>
<protein>
    <recommendedName>
        <fullName evidence="14">Cytochrome P450</fullName>
    </recommendedName>
</protein>
<evidence type="ECO:0000256" key="2">
    <source>
        <dbReference type="ARBA" id="ARBA00004370"/>
    </source>
</evidence>
<feature type="transmembrane region" description="Helical" evidence="11">
    <location>
        <begin position="39"/>
        <end position="65"/>
    </location>
</feature>
<dbReference type="PROSITE" id="PS00086">
    <property type="entry name" value="CYTOCHROME_P450"/>
    <property type="match status" value="1"/>
</dbReference>
<dbReference type="OrthoDB" id="6081913at2759"/>
<comment type="caution">
    <text evidence="12">The sequence shown here is derived from an EMBL/GenBank/DDBJ whole genome shotgun (WGS) entry which is preliminary data.</text>
</comment>
<dbReference type="FunFam" id="1.10.630.10:FF:000036">
    <property type="entry name" value="CYtochrome P450 family"/>
    <property type="match status" value="1"/>
</dbReference>
<dbReference type="PRINTS" id="PR01686">
    <property type="entry name" value="EP450ICYP2D"/>
</dbReference>
<keyword evidence="11" id="KW-1133">Transmembrane helix</keyword>
<keyword evidence="6 9" id="KW-0408">Iron</keyword>
<evidence type="ECO:0000256" key="3">
    <source>
        <dbReference type="ARBA" id="ARBA00010617"/>
    </source>
</evidence>
<dbReference type="GO" id="GO:0020037">
    <property type="term" value="F:heme binding"/>
    <property type="evidence" value="ECO:0007669"/>
    <property type="project" value="InterPro"/>
</dbReference>
<dbReference type="InterPro" id="IPR008069">
    <property type="entry name" value="Cyt_P450_E_grp-I_CYP2D-like"/>
</dbReference>
<evidence type="ECO:0000256" key="11">
    <source>
        <dbReference type="SAM" id="Phobius"/>
    </source>
</evidence>
<comment type="cofactor">
    <cofactor evidence="1 9">
        <name>heme</name>
        <dbReference type="ChEBI" id="CHEBI:30413"/>
    </cofactor>
</comment>
<evidence type="ECO:0000256" key="10">
    <source>
        <dbReference type="RuleBase" id="RU000461"/>
    </source>
</evidence>
<evidence type="ECO:0000256" key="4">
    <source>
        <dbReference type="ARBA" id="ARBA00022723"/>
    </source>
</evidence>
<dbReference type="Proteomes" id="UP000271974">
    <property type="component" value="Unassembled WGS sequence"/>
</dbReference>
<dbReference type="PANTHER" id="PTHR24300:SF375">
    <property type="entry name" value="CYTOCHROME P450 FAMILY"/>
    <property type="match status" value="1"/>
</dbReference>
<evidence type="ECO:0008006" key="14">
    <source>
        <dbReference type="Google" id="ProtNLM"/>
    </source>
</evidence>
<keyword evidence="4 9" id="KW-0479">Metal-binding</keyword>
<proteinExistence type="inferred from homology"/>
<comment type="similarity">
    <text evidence="3 10">Belongs to the cytochrome P450 family.</text>
</comment>
<sequence length="543" mass="61349">MPSCSLDNFIALCTTPYWCVETFDPLQTRLSEDLAGAMLSYLVSALGSPMTLVIGALALAVYWAWSKTRLSHEGFNIPPFPAPAKPFFGHVLLMKGDISDNFAWMRKKAGDIFSLNLAGQHLIVVNGFENMRDILVKHADITSDRPVDLSSQVLGEENHGLMTSRGPNWKEQRSTTMAILREFGMGKNLMAKKTESEVQIYIEKIASYKGKAIDLPLLNNAAVCNVVCSIIVGDRFDYDDEYFQRMMKNLNAFVVKTPALWVLYAATVFKRLPGDLFGIKDWEACVDDLNENFSKFQINKIKQDFSPDNEPQNFVSAYLQEMHRKKESQTPTYLDEPNLVSVIKSLFLAGTETISTTINWCVLFCLHYPDIQEKVYDEIATHVGTARTPNTSDMPNLRYLSAVVRETQRLGGVAPILSRLVTDNFEVHGYLVPKGSQLMLNLNSALQDESIWENPDKFYPERFLDTNGLLIKPNEFVPFGLGRRICPGEALARMELDLFLASLFQRFRFVPEDPTAELPSLKGLLSLTFSPKPYKVRFQERNA</sequence>
<dbReference type="GO" id="GO:0006805">
    <property type="term" value="P:xenobiotic metabolic process"/>
    <property type="evidence" value="ECO:0007669"/>
    <property type="project" value="TreeGrafter"/>
</dbReference>
<evidence type="ECO:0000313" key="13">
    <source>
        <dbReference type="Proteomes" id="UP000271974"/>
    </source>
</evidence>
<gene>
    <name evidence="12" type="ORF">EGW08_022951</name>
</gene>
<keyword evidence="9 10" id="KW-0349">Heme</keyword>
<dbReference type="InterPro" id="IPR017972">
    <property type="entry name" value="Cyt_P450_CS"/>
</dbReference>
<evidence type="ECO:0000256" key="5">
    <source>
        <dbReference type="ARBA" id="ARBA00023002"/>
    </source>
</evidence>
<dbReference type="STRING" id="188477.A0A3S1AWR9"/>
<keyword evidence="8 11" id="KW-0472">Membrane</keyword>
<dbReference type="InterPro" id="IPR036396">
    <property type="entry name" value="Cyt_P450_sf"/>
</dbReference>
<organism evidence="12 13">
    <name type="scientific">Elysia chlorotica</name>
    <name type="common">Eastern emerald elysia</name>
    <name type="synonym">Sea slug</name>
    <dbReference type="NCBI Taxonomy" id="188477"/>
    <lineage>
        <taxon>Eukaryota</taxon>
        <taxon>Metazoa</taxon>
        <taxon>Spiralia</taxon>
        <taxon>Lophotrochozoa</taxon>
        <taxon>Mollusca</taxon>
        <taxon>Gastropoda</taxon>
        <taxon>Heterobranchia</taxon>
        <taxon>Euthyneura</taxon>
        <taxon>Panpulmonata</taxon>
        <taxon>Sacoglossa</taxon>
        <taxon>Placobranchoidea</taxon>
        <taxon>Plakobranchidae</taxon>
        <taxon>Elysia</taxon>
    </lineage>
</organism>
<dbReference type="GO" id="GO:0016712">
    <property type="term" value="F:oxidoreductase activity, acting on paired donors, with incorporation or reduction of molecular oxygen, reduced flavin or flavoprotein as one donor, and incorporation of one atom of oxygen"/>
    <property type="evidence" value="ECO:0007669"/>
    <property type="project" value="InterPro"/>
</dbReference>
<dbReference type="GO" id="GO:0005737">
    <property type="term" value="C:cytoplasm"/>
    <property type="evidence" value="ECO:0007669"/>
    <property type="project" value="TreeGrafter"/>
</dbReference>
<evidence type="ECO:0000313" key="12">
    <source>
        <dbReference type="EMBL" id="RUS69292.1"/>
    </source>
</evidence>
<dbReference type="EMBL" id="RQTK01001743">
    <property type="protein sequence ID" value="RUS69292.1"/>
    <property type="molecule type" value="Genomic_DNA"/>
</dbReference>
<evidence type="ECO:0000256" key="9">
    <source>
        <dbReference type="PIRSR" id="PIRSR602401-1"/>
    </source>
</evidence>
<name>A0A3S1AWR9_ELYCH</name>
<dbReference type="InterPro" id="IPR001128">
    <property type="entry name" value="Cyt_P450"/>
</dbReference>
<evidence type="ECO:0000256" key="8">
    <source>
        <dbReference type="ARBA" id="ARBA00023136"/>
    </source>
</evidence>
<keyword evidence="11" id="KW-0812">Transmembrane</keyword>
<dbReference type="AlphaFoldDB" id="A0A3S1AWR9"/>